<evidence type="ECO:0000256" key="4">
    <source>
        <dbReference type="ARBA" id="ARBA00022989"/>
    </source>
</evidence>
<evidence type="ECO:0000256" key="1">
    <source>
        <dbReference type="ARBA" id="ARBA00004141"/>
    </source>
</evidence>
<accession>A0A1G9M520</accession>
<dbReference type="InterPro" id="IPR000644">
    <property type="entry name" value="CBS_dom"/>
</dbReference>
<keyword evidence="5" id="KW-0406">Ion transport</keyword>
<protein>
    <submittedName>
        <fullName evidence="13">Chloride channel protein, CIC family</fullName>
    </submittedName>
</protein>
<keyword evidence="14" id="KW-1185">Reference proteome</keyword>
<evidence type="ECO:0000313" key="14">
    <source>
        <dbReference type="Proteomes" id="UP000198510"/>
    </source>
</evidence>
<evidence type="ECO:0000256" key="9">
    <source>
        <dbReference type="ARBA" id="ARBA00023303"/>
    </source>
</evidence>
<comment type="subcellular location">
    <subcellularLocation>
        <location evidence="1">Membrane</location>
        <topology evidence="1">Multi-pass membrane protein</topology>
    </subcellularLocation>
</comment>
<feature type="transmembrane region" description="Helical" evidence="11">
    <location>
        <begin position="65"/>
        <end position="83"/>
    </location>
</feature>
<reference evidence="13 14" key="1">
    <citation type="submission" date="2016-10" db="EMBL/GenBank/DDBJ databases">
        <authorList>
            <person name="de Groot N.N."/>
        </authorList>
    </citation>
    <scope>NUCLEOTIDE SEQUENCE [LARGE SCALE GENOMIC DNA]</scope>
    <source>
        <strain evidence="13 14">DSM 25186</strain>
    </source>
</reference>
<dbReference type="OrthoDB" id="9812438at2"/>
<dbReference type="PROSITE" id="PS51371">
    <property type="entry name" value="CBS"/>
    <property type="match status" value="2"/>
</dbReference>
<keyword evidence="10" id="KW-0129">CBS domain</keyword>
<name>A0A1G9M520_9BACT</name>
<proteinExistence type="predicted"/>
<feature type="transmembrane region" description="Helical" evidence="11">
    <location>
        <begin position="319"/>
        <end position="344"/>
    </location>
</feature>
<feature type="transmembrane region" description="Helical" evidence="11">
    <location>
        <begin position="413"/>
        <end position="433"/>
    </location>
</feature>
<evidence type="ECO:0000256" key="10">
    <source>
        <dbReference type="PROSITE-ProRule" id="PRU00703"/>
    </source>
</evidence>
<dbReference type="PANTHER" id="PTHR43427:SF6">
    <property type="entry name" value="CHLORIDE CHANNEL PROTEIN CLC-E"/>
    <property type="match status" value="1"/>
</dbReference>
<keyword evidence="9" id="KW-0407">Ion channel</keyword>
<feature type="transmembrane region" description="Helical" evidence="11">
    <location>
        <begin position="231"/>
        <end position="248"/>
    </location>
</feature>
<evidence type="ECO:0000256" key="3">
    <source>
        <dbReference type="ARBA" id="ARBA00022692"/>
    </source>
</evidence>
<feature type="transmembrane region" description="Helical" evidence="11">
    <location>
        <begin position="110"/>
        <end position="129"/>
    </location>
</feature>
<sequence length="592" mass="65047">MKIEGVLTQVLIWRLRHVSNRNFILILGSLIGVLAGVVAVTLKAAVHFVQEALELRFGFAHSFNFLFPFVGLLITYLLSTYILHDRPGHGITDILFSIAQRSSIIARTRMYSHMIMSVFTVGFGGSAGLEAPSVLTGSALGSNIGRLMHINSKKRTLLIGCGAAGAISGIFNAPVAGVIFSIEVILAEVSLGAFIPLLLASVFASLVNHTLADPSIQFYFQINEGFVVEHFPFYSFMGIACGFVAVMFRQIVTRSETLITRFTHPFVRLLVGALGLSVVVLAFPAVYGEGYDMISSLLTGDISVLHFDTSLFGRWGDAYPWLLVLFMLLLIIMKTVATGLTLGAGGSGGTFGPSLVIGGLTGFFFSRLLNYVWGEAPVPEANLIMTGMCAMMSGVQYAPLTAIFMIAEVTGGYALFVPLMIVSALAYTTASLFEPYSIYTKRLIERGQLLRHDKDKQVLSVMKIRKLIEKDLLPVNRDSSLGDILKLVTLSKRNIFPVLDAERRLVGIITLDDFRKIMFDEEAQRTVFARDLMHSPPAEVGSDENMATVMEKFERTGAWNLPVIDDGKYVGFLSKSRIFNAYRGQLIRQNRE</sequence>
<evidence type="ECO:0000256" key="11">
    <source>
        <dbReference type="SAM" id="Phobius"/>
    </source>
</evidence>
<dbReference type="AlphaFoldDB" id="A0A1G9M520"/>
<dbReference type="Gene3D" id="1.10.3080.10">
    <property type="entry name" value="Clc chloride channel"/>
    <property type="match status" value="1"/>
</dbReference>
<evidence type="ECO:0000313" key="13">
    <source>
        <dbReference type="EMBL" id="SDL69359.1"/>
    </source>
</evidence>
<dbReference type="CDD" id="cd00400">
    <property type="entry name" value="Voltage_gated_ClC"/>
    <property type="match status" value="1"/>
</dbReference>
<dbReference type="GO" id="GO:0005254">
    <property type="term" value="F:chloride channel activity"/>
    <property type="evidence" value="ECO:0007669"/>
    <property type="project" value="UniProtKB-KW"/>
</dbReference>
<dbReference type="InterPro" id="IPR014743">
    <property type="entry name" value="Cl-channel_core"/>
</dbReference>
<evidence type="ECO:0000256" key="8">
    <source>
        <dbReference type="ARBA" id="ARBA00023214"/>
    </source>
</evidence>
<dbReference type="STRING" id="1075417.SAMN05421823_107270"/>
<gene>
    <name evidence="13" type="ORF">SAMN05421823_107270</name>
</gene>
<dbReference type="SMART" id="SM00116">
    <property type="entry name" value="CBS"/>
    <property type="match status" value="2"/>
</dbReference>
<feature type="transmembrane region" description="Helical" evidence="11">
    <location>
        <begin position="269"/>
        <end position="287"/>
    </location>
</feature>
<feature type="domain" description="CBS" evidence="12">
    <location>
        <begin position="468"/>
        <end position="524"/>
    </location>
</feature>
<keyword evidence="2" id="KW-0813">Transport</keyword>
<dbReference type="Pfam" id="PF00654">
    <property type="entry name" value="Voltage_CLC"/>
    <property type="match status" value="1"/>
</dbReference>
<dbReference type="SUPFAM" id="SSF81340">
    <property type="entry name" value="Clc chloride channel"/>
    <property type="match status" value="1"/>
</dbReference>
<feature type="transmembrane region" description="Helical" evidence="11">
    <location>
        <begin position="381"/>
        <end position="407"/>
    </location>
</feature>
<dbReference type="Proteomes" id="UP000198510">
    <property type="component" value="Unassembled WGS sequence"/>
</dbReference>
<dbReference type="GO" id="GO:0034707">
    <property type="term" value="C:chloride channel complex"/>
    <property type="evidence" value="ECO:0007669"/>
    <property type="project" value="UniProtKB-KW"/>
</dbReference>
<evidence type="ECO:0000256" key="6">
    <source>
        <dbReference type="ARBA" id="ARBA00023136"/>
    </source>
</evidence>
<dbReference type="Gene3D" id="3.10.580.10">
    <property type="entry name" value="CBS-domain"/>
    <property type="match status" value="1"/>
</dbReference>
<feature type="transmembrane region" description="Helical" evidence="11">
    <location>
        <begin position="23"/>
        <end position="45"/>
    </location>
</feature>
<feature type="transmembrane region" description="Helical" evidence="11">
    <location>
        <begin position="350"/>
        <end position="369"/>
    </location>
</feature>
<keyword evidence="4 11" id="KW-1133">Transmembrane helix</keyword>
<dbReference type="RefSeq" id="WP_089684695.1">
    <property type="nucleotide sequence ID" value="NZ_FNFO01000007.1"/>
</dbReference>
<keyword evidence="8" id="KW-0868">Chloride</keyword>
<keyword evidence="6 11" id="KW-0472">Membrane</keyword>
<dbReference type="InterPro" id="IPR046342">
    <property type="entry name" value="CBS_dom_sf"/>
</dbReference>
<feature type="domain" description="CBS" evidence="12">
    <location>
        <begin position="533"/>
        <end position="592"/>
    </location>
</feature>
<dbReference type="EMBL" id="FNFO01000007">
    <property type="protein sequence ID" value="SDL69359.1"/>
    <property type="molecule type" value="Genomic_DNA"/>
</dbReference>
<feature type="transmembrane region" description="Helical" evidence="11">
    <location>
        <begin position="189"/>
        <end position="211"/>
    </location>
</feature>
<organism evidence="13 14">
    <name type="scientific">Catalinimonas alkaloidigena</name>
    <dbReference type="NCBI Taxonomy" id="1075417"/>
    <lineage>
        <taxon>Bacteria</taxon>
        <taxon>Pseudomonadati</taxon>
        <taxon>Bacteroidota</taxon>
        <taxon>Cytophagia</taxon>
        <taxon>Cytophagales</taxon>
        <taxon>Catalimonadaceae</taxon>
        <taxon>Catalinimonas</taxon>
    </lineage>
</organism>
<dbReference type="PRINTS" id="PR00762">
    <property type="entry name" value="CLCHANNEL"/>
</dbReference>
<dbReference type="SUPFAM" id="SSF54631">
    <property type="entry name" value="CBS-domain pair"/>
    <property type="match status" value="1"/>
</dbReference>
<dbReference type="Pfam" id="PF00571">
    <property type="entry name" value="CBS"/>
    <property type="match status" value="2"/>
</dbReference>
<dbReference type="PANTHER" id="PTHR43427">
    <property type="entry name" value="CHLORIDE CHANNEL PROTEIN CLC-E"/>
    <property type="match status" value="1"/>
</dbReference>
<evidence type="ECO:0000256" key="2">
    <source>
        <dbReference type="ARBA" id="ARBA00022448"/>
    </source>
</evidence>
<feature type="transmembrane region" description="Helical" evidence="11">
    <location>
        <begin position="157"/>
        <end position="182"/>
    </location>
</feature>
<keyword evidence="3 11" id="KW-0812">Transmembrane</keyword>
<keyword evidence="7" id="KW-0869">Chloride channel</keyword>
<evidence type="ECO:0000259" key="12">
    <source>
        <dbReference type="PROSITE" id="PS51371"/>
    </source>
</evidence>
<dbReference type="InterPro" id="IPR001807">
    <property type="entry name" value="ClC"/>
</dbReference>
<dbReference type="InterPro" id="IPR050368">
    <property type="entry name" value="ClC-type_chloride_channel"/>
</dbReference>
<evidence type="ECO:0000256" key="5">
    <source>
        <dbReference type="ARBA" id="ARBA00023065"/>
    </source>
</evidence>
<evidence type="ECO:0000256" key="7">
    <source>
        <dbReference type="ARBA" id="ARBA00023173"/>
    </source>
</evidence>